<dbReference type="GO" id="GO:0030983">
    <property type="term" value="F:mismatched DNA binding"/>
    <property type="evidence" value="ECO:0007669"/>
    <property type="project" value="UniProtKB-UniRule"/>
</dbReference>
<dbReference type="SMART" id="SM00534">
    <property type="entry name" value="MUTSac"/>
    <property type="match status" value="1"/>
</dbReference>
<dbReference type="SUPFAM" id="SSF48334">
    <property type="entry name" value="DNA repair protein MutS, domain III"/>
    <property type="match status" value="1"/>
</dbReference>
<evidence type="ECO:0000256" key="1">
    <source>
        <dbReference type="ARBA" id="ARBA00004123"/>
    </source>
</evidence>
<dbReference type="GO" id="GO:0006312">
    <property type="term" value="P:mitotic recombination"/>
    <property type="evidence" value="ECO:0007669"/>
    <property type="project" value="TreeGrafter"/>
</dbReference>
<gene>
    <name evidence="12" type="ORF">RCO7_08150</name>
</gene>
<dbReference type="EMBL" id="FJUW01000046">
    <property type="protein sequence ID" value="CZT08556.1"/>
    <property type="molecule type" value="Genomic_DNA"/>
</dbReference>
<keyword evidence="13" id="KW-1185">Reference proteome</keyword>
<dbReference type="Gene3D" id="3.30.420.110">
    <property type="entry name" value="MutS, connector domain"/>
    <property type="match status" value="1"/>
</dbReference>
<keyword evidence="5" id="KW-0067">ATP-binding</keyword>
<proteinExistence type="inferred from homology"/>
<evidence type="ECO:0000256" key="6">
    <source>
        <dbReference type="ARBA" id="ARBA00023125"/>
    </source>
</evidence>
<evidence type="ECO:0000256" key="7">
    <source>
        <dbReference type="ARBA" id="ARBA00023204"/>
    </source>
</evidence>
<dbReference type="FunFam" id="3.40.1170.10:FF:000006">
    <property type="entry name" value="DNA mismatch repair protein"/>
    <property type="match status" value="1"/>
</dbReference>
<evidence type="ECO:0000256" key="8">
    <source>
        <dbReference type="ARBA" id="ARBA00023242"/>
    </source>
</evidence>
<organism evidence="12 13">
    <name type="scientific">Rhynchosporium graminicola</name>
    <dbReference type="NCBI Taxonomy" id="2792576"/>
    <lineage>
        <taxon>Eukaryota</taxon>
        <taxon>Fungi</taxon>
        <taxon>Dikarya</taxon>
        <taxon>Ascomycota</taxon>
        <taxon>Pezizomycotina</taxon>
        <taxon>Leotiomycetes</taxon>
        <taxon>Helotiales</taxon>
        <taxon>Ploettnerulaceae</taxon>
        <taxon>Rhynchosporium</taxon>
    </lineage>
</organism>
<evidence type="ECO:0000256" key="5">
    <source>
        <dbReference type="ARBA" id="ARBA00022840"/>
    </source>
</evidence>
<evidence type="ECO:0000256" key="10">
    <source>
        <dbReference type="SAM" id="MobiDB-lite"/>
    </source>
</evidence>
<dbReference type="Pfam" id="PF01624">
    <property type="entry name" value="MutS_I"/>
    <property type="match status" value="1"/>
</dbReference>
<feature type="compositionally biased region" description="Acidic residues" evidence="10">
    <location>
        <begin position="194"/>
        <end position="206"/>
    </location>
</feature>
<dbReference type="InterPro" id="IPR016151">
    <property type="entry name" value="DNA_mismatch_repair_MutS_N"/>
</dbReference>
<evidence type="ECO:0000256" key="3">
    <source>
        <dbReference type="ARBA" id="ARBA00022741"/>
    </source>
</evidence>
<dbReference type="GO" id="GO:0005634">
    <property type="term" value="C:nucleus"/>
    <property type="evidence" value="ECO:0007669"/>
    <property type="project" value="UniProtKB-SubCell"/>
</dbReference>
<name>A0A1E1LDG1_9HELO</name>
<evidence type="ECO:0000256" key="4">
    <source>
        <dbReference type="ARBA" id="ARBA00022763"/>
    </source>
</evidence>
<dbReference type="Gene3D" id="3.40.50.300">
    <property type="entry name" value="P-loop containing nucleotide triphosphate hydrolases"/>
    <property type="match status" value="1"/>
</dbReference>
<dbReference type="FunCoup" id="A0A1E1LDG1">
    <property type="interactions" value="784"/>
</dbReference>
<dbReference type="Pfam" id="PF05192">
    <property type="entry name" value="MutS_III"/>
    <property type="match status" value="1"/>
</dbReference>
<feature type="region of interest" description="Disordered" evidence="10">
    <location>
        <begin position="892"/>
        <end position="915"/>
    </location>
</feature>
<dbReference type="Pfam" id="PF05190">
    <property type="entry name" value="MutS_IV"/>
    <property type="match status" value="1"/>
</dbReference>
<dbReference type="NCBIfam" id="NF003810">
    <property type="entry name" value="PRK05399.1"/>
    <property type="match status" value="1"/>
</dbReference>
<feature type="compositionally biased region" description="Low complexity" evidence="10">
    <location>
        <begin position="906"/>
        <end position="915"/>
    </location>
</feature>
<dbReference type="GO" id="GO:0140664">
    <property type="term" value="F:ATP-dependent DNA damage sensor activity"/>
    <property type="evidence" value="ECO:0007669"/>
    <property type="project" value="InterPro"/>
</dbReference>
<dbReference type="PROSITE" id="PS00486">
    <property type="entry name" value="DNA_MISMATCH_REPAIR_2"/>
    <property type="match status" value="1"/>
</dbReference>
<keyword evidence="7" id="KW-0234">DNA repair</keyword>
<evidence type="ECO:0000256" key="9">
    <source>
        <dbReference type="ARBA" id="ARBA00029792"/>
    </source>
</evidence>
<dbReference type="InterPro" id="IPR000432">
    <property type="entry name" value="DNA_mismatch_repair_MutS_C"/>
</dbReference>
<keyword evidence="3" id="KW-0547">Nucleotide-binding</keyword>
<dbReference type="FunFam" id="3.30.420.110:FF:000008">
    <property type="entry name" value="DNA mismatch repair protein"/>
    <property type="match status" value="1"/>
</dbReference>
<dbReference type="InterPro" id="IPR007696">
    <property type="entry name" value="DNA_mismatch_repair_MutS_core"/>
</dbReference>
<dbReference type="SMART" id="SM00533">
    <property type="entry name" value="MUTSd"/>
    <property type="match status" value="1"/>
</dbReference>
<sequence length="1157" mass="127587">MVKQPSSTPASSQSKQTAISSFFTRKPPTSSQPVASLPLPNPPPHTAKETNLYDAQSEEDEAESLFVAQKSPPLKRPLADVSKGSNGINHAIEPPAKRKKGEENEGSSTIFPASEKSKSVLTKPIISPRTEKYVYTGSSQVASSSQPILAEEVEEISAEDKARKEELHRQWVKRIGGIRIGRRFDDALPAPTEGDGDEDGDEEEEAPAPKAKRKGAKTGKLTPLELQVLDIKRKNMDTLLIVEVGYKFKFFGEDARIAAKELSIVCIPGKFRFDEHPSEAHYDRFASASIPVHRLPVHAKRLVSAGLKVGVVRQIETAALKKAGDNRNAPFIRKLTNVYTKGTYVDDIDSLEQPSEGAPSTGYLLCVTESKAKGWGTDEKVEVGILAVQPSTGDIVYDTFEDGFMRNELETRLLHLAPCEFFIVGDLTKATDKLVKHLSGSSTNAFGDRIRVERVARGKTMAAESHSHVTQFYADKLKAQENETEKEREQSLLDKVLTLPEEVTVCLSAMITHLTEYGLEHVFDLTKYFQSFSTRSHMLLNGNTLTSLEVYQNQTDHTAAGSLFWTLDKTQTRFGQRLLRKWVGRPLLDKAQLEDRVSSVEELKEGYQTPKVDKLHALLRNIKIDLERSLIRIYYGKCTRPELLMALQTLQKISIEYAYVRSVSDAPFQSKLINTAISSLPSISSTIISFLDQIVAEAARSDDKYAFFHEDHETESITDHKLGIAAVEQELDSHREVATDTLHAHKKITYTTVAGIEYLIEVPNQDLKRVPASWSKISGTKKASRFHTPEVIRMIRERDQHKESLSAACDTAFQTLLSSIASHYGPLRDAISALSTLDCLLSLAIVASFPGYTKPTFLPSSPGSASQINIIGGRHPMVEQLLPSTYIPNDTKLSNASSPPAPPSSDPFSSLPSQISPSEQHTRALLITGPNMGGKSSYVRCIALISLLAQIGSFVPATSCSLTLLDGIYTRMGAYDSIFTSQSTFQVELSETSHILKSATSRSLVILDELGRGTSTHDGVAIAGAVLDWVVRETRCLTLFITHYQSLAGVARGFEKGELRNVHMKFSAVEKVTGRDEEITFLYEVGDGVAHRSYGLNVARLANVPQAVLDKAALKSHELEMEVKQKKMSSLARLMSDVFTTKGAPRLEELTVGMEEL</sequence>
<evidence type="ECO:0000256" key="2">
    <source>
        <dbReference type="ARBA" id="ARBA00007094"/>
    </source>
</evidence>
<dbReference type="InterPro" id="IPR036678">
    <property type="entry name" value="MutS_con_dom_sf"/>
</dbReference>
<dbReference type="Gene3D" id="3.40.1170.10">
    <property type="entry name" value="DNA repair protein MutS, domain I"/>
    <property type="match status" value="1"/>
</dbReference>
<comment type="caution">
    <text evidence="12">The sequence shown here is derived from an EMBL/GenBank/DDBJ whole genome shotgun (WGS) entry which is preliminary data.</text>
</comment>
<accession>A0A1E1LDG1</accession>
<dbReference type="InterPro" id="IPR027417">
    <property type="entry name" value="P-loop_NTPase"/>
</dbReference>
<dbReference type="STRING" id="914237.A0A1E1LDG1"/>
<dbReference type="InterPro" id="IPR045076">
    <property type="entry name" value="MutS"/>
</dbReference>
<evidence type="ECO:0000313" key="13">
    <source>
        <dbReference type="Proteomes" id="UP000178129"/>
    </source>
</evidence>
<dbReference type="FunFam" id="1.10.1420.10:FF:000004">
    <property type="entry name" value="DNA mismatch repair protein Msh3"/>
    <property type="match status" value="1"/>
</dbReference>
<dbReference type="SUPFAM" id="SSF52540">
    <property type="entry name" value="P-loop containing nucleoside triphosphate hydrolases"/>
    <property type="match status" value="1"/>
</dbReference>
<dbReference type="InterPro" id="IPR007861">
    <property type="entry name" value="DNA_mismatch_repair_MutS_clamp"/>
</dbReference>
<comment type="similarity">
    <text evidence="2">Belongs to the DNA mismatch repair MutS family. MSH3 subfamily.</text>
</comment>
<dbReference type="SUPFAM" id="SSF55271">
    <property type="entry name" value="DNA repair protein MutS, domain I"/>
    <property type="match status" value="1"/>
</dbReference>
<dbReference type="Proteomes" id="UP000178129">
    <property type="component" value="Unassembled WGS sequence"/>
</dbReference>
<keyword evidence="4" id="KW-0227">DNA damage</keyword>
<dbReference type="InParanoid" id="A0A1E1LDG1"/>
<dbReference type="GO" id="GO:0006298">
    <property type="term" value="P:mismatch repair"/>
    <property type="evidence" value="ECO:0007669"/>
    <property type="project" value="InterPro"/>
</dbReference>
<dbReference type="GO" id="GO:0005524">
    <property type="term" value="F:ATP binding"/>
    <property type="evidence" value="ECO:0007669"/>
    <property type="project" value="UniProtKB-UniRule"/>
</dbReference>
<keyword evidence="6" id="KW-0238">DNA-binding</keyword>
<protein>
    <recommendedName>
        <fullName evidence="9">MutS protein homolog 3</fullName>
    </recommendedName>
</protein>
<evidence type="ECO:0000313" key="12">
    <source>
        <dbReference type="EMBL" id="CZT08556.1"/>
    </source>
</evidence>
<evidence type="ECO:0000259" key="11">
    <source>
        <dbReference type="PROSITE" id="PS00486"/>
    </source>
</evidence>
<dbReference type="InterPro" id="IPR007695">
    <property type="entry name" value="DNA_mismatch_repair_MutS-lik_N"/>
</dbReference>
<dbReference type="InterPro" id="IPR036187">
    <property type="entry name" value="DNA_mismatch_repair_MutS_sf"/>
</dbReference>
<dbReference type="Gene3D" id="1.10.1420.10">
    <property type="match status" value="2"/>
</dbReference>
<dbReference type="Pfam" id="PF00488">
    <property type="entry name" value="MutS_V"/>
    <property type="match status" value="1"/>
</dbReference>
<dbReference type="AlphaFoldDB" id="A0A1E1LDG1"/>
<feature type="compositionally biased region" description="Polar residues" evidence="10">
    <location>
        <begin position="1"/>
        <end position="34"/>
    </location>
</feature>
<feature type="region of interest" description="Disordered" evidence="10">
    <location>
        <begin position="184"/>
        <end position="217"/>
    </location>
</feature>
<keyword evidence="8" id="KW-0539">Nucleus</keyword>
<dbReference type="PANTHER" id="PTHR11361:SF122">
    <property type="entry name" value="DNA MISMATCH REPAIR PROTEIN MSH3"/>
    <property type="match status" value="1"/>
</dbReference>
<comment type="subcellular location">
    <subcellularLocation>
        <location evidence="1">Nucleus</location>
    </subcellularLocation>
</comment>
<dbReference type="PANTHER" id="PTHR11361">
    <property type="entry name" value="DNA MISMATCH REPAIR PROTEIN MUTS FAMILY MEMBER"/>
    <property type="match status" value="1"/>
</dbReference>
<reference evidence="13" key="1">
    <citation type="submission" date="2016-03" db="EMBL/GenBank/DDBJ databases">
        <authorList>
            <person name="Ploux O."/>
        </authorList>
    </citation>
    <scope>NUCLEOTIDE SEQUENCE [LARGE SCALE GENOMIC DNA]</scope>
    <source>
        <strain evidence="13">UK7</strain>
    </source>
</reference>
<feature type="domain" description="DNA mismatch repair proteins mutS family" evidence="11">
    <location>
        <begin position="1003"/>
        <end position="1019"/>
    </location>
</feature>
<feature type="region of interest" description="Disordered" evidence="10">
    <location>
        <begin position="1"/>
        <end position="123"/>
    </location>
</feature>